<dbReference type="AlphaFoldDB" id="A0A6N7PUB5"/>
<keyword evidence="2" id="KW-1185">Reference proteome</keyword>
<dbReference type="OrthoDB" id="5511783at2"/>
<proteinExistence type="predicted"/>
<protein>
    <recommendedName>
        <fullName evidence="3">YkgJ family cysteine cluster protein</fullName>
    </recommendedName>
</protein>
<dbReference type="Proteomes" id="UP000440224">
    <property type="component" value="Unassembled WGS sequence"/>
</dbReference>
<comment type="caution">
    <text evidence="1">The sequence shown here is derived from an EMBL/GenBank/DDBJ whole genome shotgun (WGS) entry which is preliminary data.</text>
</comment>
<evidence type="ECO:0000313" key="2">
    <source>
        <dbReference type="Proteomes" id="UP000440224"/>
    </source>
</evidence>
<sequence>MVRLALAGVHSLVLSPLCARCPHGRAGCCEAPPAVAWADVGRIVLLGGRDFLLAEIREGRLAPQRRGLSIRRVPPSEPLPERCVYLGPSGCVLPPDRRSATCNYYLCEEAFGVAAAAGDPGVRLGRAIRDDLTAHFGRWDIELADRIRERYPEGPPWDGEFLGWLGAELALLVRGARLPPRC</sequence>
<accession>A0A6N7PUB5</accession>
<gene>
    <name evidence="1" type="ORF">GF068_18270</name>
</gene>
<evidence type="ECO:0000313" key="1">
    <source>
        <dbReference type="EMBL" id="MRG93845.1"/>
    </source>
</evidence>
<organism evidence="1 2">
    <name type="scientific">Polyangium spumosum</name>
    <dbReference type="NCBI Taxonomy" id="889282"/>
    <lineage>
        <taxon>Bacteria</taxon>
        <taxon>Pseudomonadati</taxon>
        <taxon>Myxococcota</taxon>
        <taxon>Polyangia</taxon>
        <taxon>Polyangiales</taxon>
        <taxon>Polyangiaceae</taxon>
        <taxon>Polyangium</taxon>
    </lineage>
</organism>
<reference evidence="1 2" key="1">
    <citation type="submission" date="2019-10" db="EMBL/GenBank/DDBJ databases">
        <title>A soil myxobacterium in the family Polyangiaceae.</title>
        <authorList>
            <person name="Li Y."/>
            <person name="Wang J."/>
        </authorList>
    </citation>
    <scope>NUCLEOTIDE SEQUENCE [LARGE SCALE GENOMIC DNA]</scope>
    <source>
        <strain evidence="1 2">DSM 14734</strain>
    </source>
</reference>
<evidence type="ECO:0008006" key="3">
    <source>
        <dbReference type="Google" id="ProtNLM"/>
    </source>
</evidence>
<dbReference type="RefSeq" id="WP_153820693.1">
    <property type="nucleotide sequence ID" value="NZ_WJIE01000005.1"/>
</dbReference>
<dbReference type="EMBL" id="WJIE01000005">
    <property type="protein sequence ID" value="MRG93845.1"/>
    <property type="molecule type" value="Genomic_DNA"/>
</dbReference>
<name>A0A6N7PUB5_9BACT</name>